<dbReference type="PATRIC" id="fig|446465.5.peg.2892"/>
<accession>C7MA19</accession>
<gene>
    <name evidence="1" type="ordered locus">Bfae_29280</name>
</gene>
<dbReference type="Proteomes" id="UP000001919">
    <property type="component" value="Chromosome"/>
</dbReference>
<sequence length="124" mass="13484">MARHGTPYSSFPARCQVRGCRASPQEWYEQGRTTFEVCHEHGLHLRAGEARSVDGDELLLGPDSAPALLGVRHLRSAAGPLLTLRLGRHGVCTQEITIRDSPGLRTALRVLLDHGESPGPDPSE</sequence>
<dbReference type="KEGG" id="bfa:Bfae_29280"/>
<keyword evidence="2" id="KW-1185">Reference proteome</keyword>
<dbReference type="AlphaFoldDB" id="C7MA19"/>
<evidence type="ECO:0000313" key="2">
    <source>
        <dbReference type="Proteomes" id="UP000001919"/>
    </source>
</evidence>
<protein>
    <submittedName>
        <fullName evidence="1">Uncharacterized protein</fullName>
    </submittedName>
</protein>
<dbReference type="HOGENOM" id="CLU_1999529_0_0_11"/>
<dbReference type="EMBL" id="CP001643">
    <property type="protein sequence ID" value="ACU86689.1"/>
    <property type="molecule type" value="Genomic_DNA"/>
</dbReference>
<organism evidence="1 2">
    <name type="scientific">Brachybacterium faecium (strain ATCC 43885 / DSM 4810 / JCM 11609 / LMG 19847 / NBRC 14762 / NCIMB 9860 / 6-10)</name>
    <dbReference type="NCBI Taxonomy" id="446465"/>
    <lineage>
        <taxon>Bacteria</taxon>
        <taxon>Bacillati</taxon>
        <taxon>Actinomycetota</taxon>
        <taxon>Actinomycetes</taxon>
        <taxon>Micrococcales</taxon>
        <taxon>Dermabacteraceae</taxon>
        <taxon>Brachybacterium</taxon>
    </lineage>
</organism>
<dbReference type="OrthoDB" id="4794317at2"/>
<name>C7MA19_BRAFD</name>
<reference evidence="1 2" key="1">
    <citation type="journal article" date="2009" name="Stand. Genomic Sci.">
        <title>Complete genome sequence of Brachybacterium faecium type strain (Schefferle 6-10).</title>
        <authorList>
            <person name="Lapidus A."/>
            <person name="Pukall R."/>
            <person name="Labuttii K."/>
            <person name="Copeland A."/>
            <person name="Del Rio T.G."/>
            <person name="Nolan M."/>
            <person name="Chen F."/>
            <person name="Lucas S."/>
            <person name="Tice H."/>
            <person name="Cheng J.F."/>
            <person name="Bruce D."/>
            <person name="Goodwin L."/>
            <person name="Pitluck S."/>
            <person name="Rohde M."/>
            <person name="Goker M."/>
            <person name="Pati A."/>
            <person name="Ivanova N."/>
            <person name="Mavrommatis K."/>
            <person name="Chen A."/>
            <person name="Palaniappan K."/>
            <person name="D'haeseleer P."/>
            <person name="Chain P."/>
            <person name="Bristow J."/>
            <person name="Eisen J.A."/>
            <person name="Markowitz V."/>
            <person name="Hugenholtz P."/>
            <person name="Kyrpides N.C."/>
            <person name="Klenk H.P."/>
        </authorList>
    </citation>
    <scope>NUCLEOTIDE SEQUENCE [LARGE SCALE GENOMIC DNA]</scope>
    <source>
        <strain evidence="2">ATCC 43885 / DSM 4810 / JCM 11609 / LMG 19847 / NBRC 14762 / NCIMB 9860 / 6-10</strain>
    </source>
</reference>
<proteinExistence type="predicted"/>
<evidence type="ECO:0000313" key="1">
    <source>
        <dbReference type="EMBL" id="ACU86689.1"/>
    </source>
</evidence>